<accession>A0A5C1E663</accession>
<comment type="similarity">
    <text evidence="1">Belongs to the DNA polymerase type-Y family.</text>
</comment>
<dbReference type="KEGG" id="otr:OTERR_06790"/>
<dbReference type="Pfam" id="PF11799">
    <property type="entry name" value="IMS_C"/>
    <property type="match status" value="1"/>
</dbReference>
<evidence type="ECO:0000256" key="1">
    <source>
        <dbReference type="ARBA" id="ARBA00010945"/>
    </source>
</evidence>
<name>A0A5C1E663_9RHOO</name>
<dbReference type="InterPro" id="IPR050116">
    <property type="entry name" value="DNA_polymerase-Y"/>
</dbReference>
<dbReference type="Pfam" id="PF00817">
    <property type="entry name" value="IMS"/>
    <property type="match status" value="1"/>
</dbReference>
<dbReference type="EMBL" id="CP022579">
    <property type="protein sequence ID" value="QEL64155.1"/>
    <property type="molecule type" value="Genomic_DNA"/>
</dbReference>
<dbReference type="GO" id="GO:0009432">
    <property type="term" value="P:SOS response"/>
    <property type="evidence" value="ECO:0007669"/>
    <property type="project" value="UniProtKB-KW"/>
</dbReference>
<feature type="domain" description="UmuC" evidence="6">
    <location>
        <begin position="5"/>
        <end position="189"/>
    </location>
</feature>
<dbReference type="SUPFAM" id="SSF56672">
    <property type="entry name" value="DNA/RNA polymerases"/>
    <property type="match status" value="1"/>
</dbReference>
<dbReference type="InterPro" id="IPR017961">
    <property type="entry name" value="DNA_pol_Y-fam_little_finger"/>
</dbReference>
<dbReference type="Gene3D" id="3.40.1170.60">
    <property type="match status" value="1"/>
</dbReference>
<dbReference type="GO" id="GO:0003684">
    <property type="term" value="F:damaged DNA binding"/>
    <property type="evidence" value="ECO:0007669"/>
    <property type="project" value="InterPro"/>
</dbReference>
<dbReference type="NCBIfam" id="NF002955">
    <property type="entry name" value="PRK03609.1"/>
    <property type="match status" value="1"/>
</dbReference>
<evidence type="ECO:0000313" key="7">
    <source>
        <dbReference type="EMBL" id="QEL64155.1"/>
    </source>
</evidence>
<dbReference type="PROSITE" id="PS50173">
    <property type="entry name" value="UMUC"/>
    <property type="match status" value="1"/>
</dbReference>
<evidence type="ECO:0000259" key="6">
    <source>
        <dbReference type="PROSITE" id="PS50173"/>
    </source>
</evidence>
<organism evidence="7 8">
    <name type="scientific">Oryzomicrobium terrae</name>
    <dbReference type="NCBI Taxonomy" id="1735038"/>
    <lineage>
        <taxon>Bacteria</taxon>
        <taxon>Pseudomonadati</taxon>
        <taxon>Pseudomonadota</taxon>
        <taxon>Betaproteobacteria</taxon>
        <taxon>Rhodocyclales</taxon>
        <taxon>Rhodocyclaceae</taxon>
        <taxon>Oryzomicrobium</taxon>
    </lineage>
</organism>
<evidence type="ECO:0000256" key="3">
    <source>
        <dbReference type="ARBA" id="ARBA00023199"/>
    </source>
</evidence>
<keyword evidence="4" id="KW-0234">DNA repair</keyword>
<dbReference type="GO" id="GO:0003887">
    <property type="term" value="F:DNA-directed DNA polymerase activity"/>
    <property type="evidence" value="ECO:0007669"/>
    <property type="project" value="TreeGrafter"/>
</dbReference>
<dbReference type="Pfam" id="PF13438">
    <property type="entry name" value="DUF4113"/>
    <property type="match status" value="1"/>
</dbReference>
<dbReference type="Proteomes" id="UP000323671">
    <property type="component" value="Chromosome"/>
</dbReference>
<sequence length="429" mass="47437">MTRAIALVDVNNCYVSCERLFRPDLATRPVVVLSNNDGCVVSRSAEAKALGIPMGAPWFKIRGLASKQGVTAFSSNYALYADMSNRFMSILARFSPEREAYSIDECFLDLGGQAERVALGRRIRQTVQREIGLPVCVGIAPTKTLAKLANHLAKKQSAWGGVCDFGALPEGRQEALLRGIEVGEVWGVGWRLREALERRGIRTVWDLRQADAETLRQRFSVILERTVRELRGTPCLGLEQAVADKQQILSSRSFGRPVASCEDLAAAVAAYAARAAEKLRRQDSLAGAVGVYIRTYRHREDERPYYGQLVLPLAEASDDSLELIRVARLALQRIYRPGVRYAKAGVMLLGLVPRSGRQADLFTPPEVVVRQQRREGVMQVLDQVNRRWGGGTLGPGAAGLKHGVAWAMRRDHVSPAYTTAWRDLARVKA</sequence>
<dbReference type="Gene3D" id="3.30.70.270">
    <property type="match status" value="1"/>
</dbReference>
<dbReference type="RefSeq" id="WP_149424872.1">
    <property type="nucleotide sequence ID" value="NZ_CP022579.1"/>
</dbReference>
<dbReference type="InterPro" id="IPR025188">
    <property type="entry name" value="DUF4113"/>
</dbReference>
<dbReference type="PANTHER" id="PTHR11076:SF34">
    <property type="entry name" value="PROTEIN UMUC"/>
    <property type="match status" value="1"/>
</dbReference>
<protein>
    <submittedName>
        <fullName evidence="7">DNA repair protein</fullName>
    </submittedName>
</protein>
<dbReference type="CDD" id="cd01700">
    <property type="entry name" value="PolY_Pol_V_umuC"/>
    <property type="match status" value="1"/>
</dbReference>
<dbReference type="PANTHER" id="PTHR11076">
    <property type="entry name" value="DNA REPAIR POLYMERASE UMUC / TRANSFERASE FAMILY MEMBER"/>
    <property type="match status" value="1"/>
</dbReference>
<evidence type="ECO:0000256" key="2">
    <source>
        <dbReference type="ARBA" id="ARBA00022763"/>
    </source>
</evidence>
<evidence type="ECO:0000313" key="8">
    <source>
        <dbReference type="Proteomes" id="UP000323671"/>
    </source>
</evidence>
<dbReference type="InterPro" id="IPR001126">
    <property type="entry name" value="UmuC"/>
</dbReference>
<gene>
    <name evidence="7" type="primary">rumB</name>
    <name evidence="7" type="ORF">OTERR_06790</name>
</gene>
<evidence type="ECO:0000256" key="5">
    <source>
        <dbReference type="ARBA" id="ARBA00023236"/>
    </source>
</evidence>
<dbReference type="Gene3D" id="1.10.150.20">
    <property type="entry name" value="5' to 3' exonuclease, C-terminal subdomain"/>
    <property type="match status" value="1"/>
</dbReference>
<dbReference type="InterPro" id="IPR043128">
    <property type="entry name" value="Rev_trsase/Diguanyl_cyclase"/>
</dbReference>
<keyword evidence="3" id="KW-0741">SOS mutagenesis</keyword>
<keyword evidence="8" id="KW-1185">Reference proteome</keyword>
<proteinExistence type="inferred from homology"/>
<dbReference type="GO" id="GO:0005829">
    <property type="term" value="C:cytosol"/>
    <property type="evidence" value="ECO:0007669"/>
    <property type="project" value="TreeGrafter"/>
</dbReference>
<dbReference type="GO" id="GO:0042276">
    <property type="term" value="P:error-prone translesion synthesis"/>
    <property type="evidence" value="ECO:0007669"/>
    <property type="project" value="TreeGrafter"/>
</dbReference>
<keyword evidence="5" id="KW-0742">SOS response</keyword>
<dbReference type="GO" id="GO:0006281">
    <property type="term" value="P:DNA repair"/>
    <property type="evidence" value="ECO:0007669"/>
    <property type="project" value="UniProtKB-KW"/>
</dbReference>
<dbReference type="InterPro" id="IPR043502">
    <property type="entry name" value="DNA/RNA_pol_sf"/>
</dbReference>
<evidence type="ECO:0000256" key="4">
    <source>
        <dbReference type="ARBA" id="ARBA00023204"/>
    </source>
</evidence>
<dbReference type="AlphaFoldDB" id="A0A5C1E663"/>
<keyword evidence="2" id="KW-0227">DNA damage</keyword>
<reference evidence="7 8" key="1">
    <citation type="submission" date="2017-07" db="EMBL/GenBank/DDBJ databases">
        <title>Complete genome sequence of Oryzomicrobium terrae TPP412.</title>
        <authorList>
            <person name="Chiu L.-W."/>
            <person name="Lo K.-J."/>
            <person name="Tsai Y.-M."/>
            <person name="Lin S.-S."/>
            <person name="Kuo C.-H."/>
            <person name="Liu C.-T."/>
        </authorList>
    </citation>
    <scope>NUCLEOTIDE SEQUENCE [LARGE SCALE GENOMIC DNA]</scope>
    <source>
        <strain evidence="7 8">TPP412</strain>
    </source>
</reference>